<feature type="domain" description="CCHC-type" evidence="6">
    <location>
        <begin position="373"/>
        <end position="388"/>
    </location>
</feature>
<evidence type="ECO:0000256" key="4">
    <source>
        <dbReference type="SAM" id="MobiDB-lite"/>
    </source>
</evidence>
<dbReference type="InterPro" id="IPR000504">
    <property type="entry name" value="RRM_dom"/>
</dbReference>
<dbReference type="Pfam" id="PF00098">
    <property type="entry name" value="zf-CCHC"/>
    <property type="match status" value="2"/>
</dbReference>
<keyword evidence="2" id="KW-0479">Metal-binding</keyword>
<organism evidence="7 8">
    <name type="scientific">Dillenia turbinata</name>
    <dbReference type="NCBI Taxonomy" id="194707"/>
    <lineage>
        <taxon>Eukaryota</taxon>
        <taxon>Viridiplantae</taxon>
        <taxon>Streptophyta</taxon>
        <taxon>Embryophyta</taxon>
        <taxon>Tracheophyta</taxon>
        <taxon>Spermatophyta</taxon>
        <taxon>Magnoliopsida</taxon>
        <taxon>eudicotyledons</taxon>
        <taxon>Gunneridae</taxon>
        <taxon>Pentapetalae</taxon>
        <taxon>Dilleniales</taxon>
        <taxon>Dilleniaceae</taxon>
        <taxon>Dillenia</taxon>
    </lineage>
</organism>
<evidence type="ECO:0000256" key="1">
    <source>
        <dbReference type="ARBA" id="ARBA00022884"/>
    </source>
</evidence>
<dbReference type="AlphaFoldDB" id="A0AAN8ZCK5"/>
<dbReference type="GO" id="GO:0003723">
    <property type="term" value="F:RNA binding"/>
    <property type="evidence" value="ECO:0007669"/>
    <property type="project" value="UniProtKB-UniRule"/>
</dbReference>
<dbReference type="SUPFAM" id="SSF57756">
    <property type="entry name" value="Retrovirus zinc finger-like domains"/>
    <property type="match status" value="2"/>
</dbReference>
<evidence type="ECO:0000313" key="7">
    <source>
        <dbReference type="EMBL" id="KAK6933226.1"/>
    </source>
</evidence>
<dbReference type="GO" id="GO:0008270">
    <property type="term" value="F:zinc ion binding"/>
    <property type="evidence" value="ECO:0007669"/>
    <property type="project" value="UniProtKB-KW"/>
</dbReference>
<dbReference type="Gene3D" id="3.30.70.330">
    <property type="match status" value="1"/>
</dbReference>
<sequence length="395" mass="43562">MVLSNKKLKQKLRATLAESWVSTATKTQNPIPNLSNPDPNSQLQSLKHLLVSATQKPRFSKREKRRKALSSESVQTANALERQRKKEKKKSKRENHGEEAKTGDTRMTEAAAKRALALDGADMGGLYLKIIPYKVTRVTKESTDFSPAIVEGYNRIYVGNLSWDITEDDLRSLFSNCSISSLRWGEDKETGEFRGYAHVDFNDIVSLRKALMLDQRVVCGRPVRIRCAVPAKKAGEPNSVPTSENPDAGRTISKSGKNRRKACYECGERGHILSECLKKQAADAKSAEPSPKSIPASENTDAGCMSSDSGKKNKNRTCCDCGERGQMLLECPKKQTAVPKSTDPSPEFVLASENADTGQTSSKNGKKNKNRTCYECGNRGHISSECPKKETADTK</sequence>
<feature type="compositionally biased region" description="Polar residues" evidence="4">
    <location>
        <begin position="354"/>
        <end position="363"/>
    </location>
</feature>
<comment type="caution">
    <text evidence="7">The sequence shown here is derived from an EMBL/GenBank/DDBJ whole genome shotgun (WGS) entry which is preliminary data.</text>
</comment>
<dbReference type="InterPro" id="IPR036875">
    <property type="entry name" value="Znf_CCHC_sf"/>
</dbReference>
<dbReference type="PROSITE" id="PS50102">
    <property type="entry name" value="RRM"/>
    <property type="match status" value="1"/>
</dbReference>
<accession>A0AAN8ZCK5</accession>
<dbReference type="InterPro" id="IPR035979">
    <property type="entry name" value="RBD_domain_sf"/>
</dbReference>
<evidence type="ECO:0000313" key="8">
    <source>
        <dbReference type="Proteomes" id="UP001370490"/>
    </source>
</evidence>
<dbReference type="InterPro" id="IPR001878">
    <property type="entry name" value="Znf_CCHC"/>
</dbReference>
<evidence type="ECO:0000259" key="5">
    <source>
        <dbReference type="PROSITE" id="PS50102"/>
    </source>
</evidence>
<dbReference type="EMBL" id="JBAMMX010000009">
    <property type="protein sequence ID" value="KAK6933226.1"/>
    <property type="molecule type" value="Genomic_DNA"/>
</dbReference>
<evidence type="ECO:0000259" key="6">
    <source>
        <dbReference type="PROSITE" id="PS50158"/>
    </source>
</evidence>
<feature type="compositionally biased region" description="Basic and acidic residues" evidence="4">
    <location>
        <begin position="94"/>
        <end position="107"/>
    </location>
</feature>
<dbReference type="Gene3D" id="4.10.60.10">
    <property type="entry name" value="Zinc finger, CCHC-type"/>
    <property type="match status" value="2"/>
</dbReference>
<dbReference type="SMART" id="SM00343">
    <property type="entry name" value="ZnF_C2HC"/>
    <property type="match status" value="3"/>
</dbReference>
<feature type="region of interest" description="Disordered" evidence="4">
    <location>
        <begin position="233"/>
        <end position="254"/>
    </location>
</feature>
<keyword evidence="2" id="KW-0862">Zinc</keyword>
<gene>
    <name evidence="7" type="ORF">RJ641_036120</name>
</gene>
<feature type="region of interest" description="Disordered" evidence="4">
    <location>
        <begin position="53"/>
        <end position="107"/>
    </location>
</feature>
<dbReference type="SUPFAM" id="SSF54928">
    <property type="entry name" value="RNA-binding domain, RBD"/>
    <property type="match status" value="1"/>
</dbReference>
<feature type="region of interest" description="Disordered" evidence="4">
    <location>
        <begin position="284"/>
        <end position="313"/>
    </location>
</feature>
<dbReference type="SMART" id="SM00360">
    <property type="entry name" value="RRM"/>
    <property type="match status" value="1"/>
</dbReference>
<evidence type="ECO:0000256" key="3">
    <source>
        <dbReference type="PROSITE-ProRule" id="PRU00176"/>
    </source>
</evidence>
<keyword evidence="1 3" id="KW-0694">RNA-binding</keyword>
<proteinExistence type="predicted"/>
<feature type="compositionally biased region" description="Basic residues" evidence="4">
    <location>
        <begin position="58"/>
        <end position="68"/>
    </location>
</feature>
<evidence type="ECO:0000256" key="2">
    <source>
        <dbReference type="PROSITE-ProRule" id="PRU00047"/>
    </source>
</evidence>
<dbReference type="InterPro" id="IPR012677">
    <property type="entry name" value="Nucleotide-bd_a/b_plait_sf"/>
</dbReference>
<protein>
    <submittedName>
        <fullName evidence="7">Zinc finger, CCHC-type</fullName>
    </submittedName>
</protein>
<reference evidence="7 8" key="1">
    <citation type="submission" date="2023-12" db="EMBL/GenBank/DDBJ databases">
        <title>A high-quality genome assembly for Dillenia turbinata (Dilleniales).</title>
        <authorList>
            <person name="Chanderbali A."/>
        </authorList>
    </citation>
    <scope>NUCLEOTIDE SEQUENCE [LARGE SCALE GENOMIC DNA]</scope>
    <source>
        <strain evidence="7">LSX21</strain>
        <tissue evidence="7">Leaf</tissue>
    </source>
</reference>
<dbReference type="Proteomes" id="UP001370490">
    <property type="component" value="Unassembled WGS sequence"/>
</dbReference>
<feature type="region of interest" description="Disordered" evidence="4">
    <location>
        <begin position="335"/>
        <end position="371"/>
    </location>
</feature>
<feature type="compositionally biased region" description="Basic residues" evidence="4">
    <location>
        <begin position="83"/>
        <end position="93"/>
    </location>
</feature>
<dbReference type="PANTHER" id="PTHR23236">
    <property type="entry name" value="EUKARYOTIC TRANSLATION INITIATION FACTOR 4B/4H"/>
    <property type="match status" value="1"/>
</dbReference>
<feature type="domain" description="CCHC-type" evidence="6">
    <location>
        <begin position="263"/>
        <end position="276"/>
    </location>
</feature>
<name>A0AAN8ZCK5_9MAGN</name>
<dbReference type="PROSITE" id="PS50158">
    <property type="entry name" value="ZF_CCHC"/>
    <property type="match status" value="2"/>
</dbReference>
<dbReference type="PANTHER" id="PTHR23236:SF24">
    <property type="entry name" value="PHRAGMOPLASTIN INTERACTING PROTEIN 1"/>
    <property type="match status" value="1"/>
</dbReference>
<keyword evidence="2" id="KW-0863">Zinc-finger</keyword>
<dbReference type="Pfam" id="PF00076">
    <property type="entry name" value="RRM_1"/>
    <property type="match status" value="1"/>
</dbReference>
<feature type="domain" description="RRM" evidence="5">
    <location>
        <begin position="154"/>
        <end position="230"/>
    </location>
</feature>
<keyword evidence="8" id="KW-1185">Reference proteome</keyword>